<comment type="caution">
    <text evidence="4">The sequence shown here is derived from an EMBL/GenBank/DDBJ whole genome shotgun (WGS) entry which is preliminary data.</text>
</comment>
<name>A0A4Q2U674_9HYPH</name>
<dbReference type="GO" id="GO:0046872">
    <property type="term" value="F:metal ion binding"/>
    <property type="evidence" value="ECO:0007669"/>
    <property type="project" value="UniProtKB-UniRule"/>
</dbReference>
<dbReference type="InterPro" id="IPR030400">
    <property type="entry name" value="Sedolisin_dom"/>
</dbReference>
<dbReference type="OrthoDB" id="9770107at2"/>
<dbReference type="InterPro" id="IPR001563">
    <property type="entry name" value="Peptidase_S10"/>
</dbReference>
<dbReference type="EMBL" id="QYBB01000027">
    <property type="protein sequence ID" value="RYC30345.1"/>
    <property type="molecule type" value="Genomic_DNA"/>
</dbReference>
<dbReference type="Proteomes" id="UP000290759">
    <property type="component" value="Unassembled WGS sequence"/>
</dbReference>
<keyword evidence="5" id="KW-1185">Reference proteome</keyword>
<dbReference type="GO" id="GO:0008240">
    <property type="term" value="F:tripeptidyl-peptidase activity"/>
    <property type="evidence" value="ECO:0007669"/>
    <property type="project" value="TreeGrafter"/>
</dbReference>
<dbReference type="AlphaFoldDB" id="A0A4Q2U674"/>
<keyword evidence="1" id="KW-0106">Calcium</keyword>
<dbReference type="Pfam" id="PF00450">
    <property type="entry name" value="Peptidase_S10"/>
    <property type="match status" value="1"/>
</dbReference>
<dbReference type="Gene3D" id="3.40.50.200">
    <property type="entry name" value="Peptidase S8/S53 domain"/>
    <property type="match status" value="1"/>
</dbReference>
<dbReference type="SUPFAM" id="SSF52743">
    <property type="entry name" value="Subtilisin-like"/>
    <property type="match status" value="1"/>
</dbReference>
<feature type="active site" description="Charge relay system" evidence="1">
    <location>
        <position position="623"/>
    </location>
</feature>
<dbReference type="InterPro" id="IPR036852">
    <property type="entry name" value="Peptidase_S8/S53_dom_sf"/>
</dbReference>
<evidence type="ECO:0000313" key="5">
    <source>
        <dbReference type="Proteomes" id="UP000290759"/>
    </source>
</evidence>
<proteinExistence type="predicted"/>
<evidence type="ECO:0000256" key="1">
    <source>
        <dbReference type="PROSITE-ProRule" id="PRU01032"/>
    </source>
</evidence>
<feature type="active site" description="Charge relay system" evidence="1">
    <location>
        <position position="817"/>
    </location>
</feature>
<keyword evidence="1" id="KW-0378">Hydrolase</keyword>
<organism evidence="4 5">
    <name type="scientific">Lichenibacterium minor</name>
    <dbReference type="NCBI Taxonomy" id="2316528"/>
    <lineage>
        <taxon>Bacteria</taxon>
        <taxon>Pseudomonadati</taxon>
        <taxon>Pseudomonadota</taxon>
        <taxon>Alphaproteobacteria</taxon>
        <taxon>Hyphomicrobiales</taxon>
        <taxon>Lichenihabitantaceae</taxon>
        <taxon>Lichenibacterium</taxon>
    </lineage>
</organism>
<accession>A0A4Q2U674</accession>
<dbReference type="InterPro" id="IPR050819">
    <property type="entry name" value="Tripeptidyl-peptidase_I"/>
</dbReference>
<dbReference type="InterPro" id="IPR029058">
    <property type="entry name" value="AB_hydrolase_fold"/>
</dbReference>
<dbReference type="CDD" id="cd04056">
    <property type="entry name" value="Peptidases_S53"/>
    <property type="match status" value="1"/>
</dbReference>
<keyword evidence="1" id="KW-0720">Serine protease</keyword>
<sequence length="925" mass="97197">MEVFAMADDPAQPDQSLLDTTPYGAGPDASIADPQERAAVTHHSVTVNGAAIPYTARAGHLTTVDPLSAKPNASFFYVSYTADERPTAERPVTFFYNGGPGSSAVFLLLGSFAPRRIRTNLPDFTPPAPYTIEDNPDTLLDQTDLVFINPVGTGYSAAVAPKVNRDFWGVDPDAESIVGFIKRYLSAYDRWNSPKFLFGESYGTARSCVIGWKLHEDGVDLNGIVLQSSILDYSQTGNPVGLLPTLAADAWFHGRTAIVPPPPDLPAYMAEVRAFASGPYDPARRAFPKVDEAVLDALARDLGIDRNVLISWGLDVSAGNSIGLLFLTALLRDRGLAIGGYDGRATAVDTGIAATISPNAGSNDPTLTNVGGVYTAMWNQYLNDELKFTSTSPFTDLNDQTFQFWDFSHIDPTGAQKGKDADGNTVLYTAGDLAAAMALNPDLRVFQASGYYDSVTPFYQTELTLAAMPLLDTRARANLQIHTYPSGHMVYLDPGSRTAMKADLIGFYGSAVARATTNARLLAAITPFRSFIAYPPVRGPLEARDASARPWSVPELCAAYRWPKGLAGGGTIAIVELGGGWLLSDMEVFFGGLGQPLPSITDVSVDGSDNAPGGEADGEVALDIQVAAAAYYVATGQAATLRVYWAGNAPGAIAASIRRAAADGCDVCSISWGAAETVWERLETQTGTDFVANIEDAAMAATEAGMVVFAAAGDKDSSDGGGSPADVDLPAGCPSVVGCGGTRKTRGTETVWNDRPGDPAGDGTGGGFSRLFPMQDWQAGAPMGPGRLAPDVAAVADPETGYEVVVRGDRTVVGGTSAVAPLYAGLFAAFGRKLGFVTSRLWSNHLAFTDITAGDNGYFRARVGPDACTGLGVPIGDKIAALFEAPAMAEALAARADEAPAMPRGFSGRVVVEYCDGAAFSMEVG</sequence>
<dbReference type="SUPFAM" id="SSF53474">
    <property type="entry name" value="alpha/beta-Hydrolases"/>
    <property type="match status" value="1"/>
</dbReference>
<dbReference type="PANTHER" id="PTHR14218">
    <property type="entry name" value="PROTEASE S8 TRIPEPTIDYL PEPTIDASE I CLN2"/>
    <property type="match status" value="1"/>
</dbReference>
<dbReference type="Pfam" id="PF00082">
    <property type="entry name" value="Peptidase_S8"/>
    <property type="match status" value="1"/>
</dbReference>
<feature type="binding site" evidence="1">
    <location>
        <position position="866"/>
    </location>
    <ligand>
        <name>Ca(2+)</name>
        <dbReference type="ChEBI" id="CHEBI:29108"/>
    </ligand>
</feature>
<feature type="region of interest" description="Disordered" evidence="2">
    <location>
        <begin position="744"/>
        <end position="764"/>
    </location>
</feature>
<keyword evidence="1" id="KW-0479">Metal-binding</keyword>
<dbReference type="GO" id="GO:0004252">
    <property type="term" value="F:serine-type endopeptidase activity"/>
    <property type="evidence" value="ECO:0007669"/>
    <property type="project" value="UniProtKB-UniRule"/>
</dbReference>
<protein>
    <recommendedName>
        <fullName evidence="3">Peptidase S53 domain-containing protein</fullName>
    </recommendedName>
</protein>
<feature type="binding site" evidence="1">
    <location>
        <position position="851"/>
    </location>
    <ligand>
        <name>Ca(2+)</name>
        <dbReference type="ChEBI" id="CHEBI:29108"/>
    </ligand>
</feature>
<dbReference type="PANTHER" id="PTHR14218:SF15">
    <property type="entry name" value="TRIPEPTIDYL-PEPTIDASE 1"/>
    <property type="match status" value="1"/>
</dbReference>
<evidence type="ECO:0000256" key="2">
    <source>
        <dbReference type="SAM" id="MobiDB-lite"/>
    </source>
</evidence>
<reference evidence="4 5" key="2">
    <citation type="submission" date="2019-02" db="EMBL/GenBank/DDBJ databases">
        <title>'Lichenibacterium ramalinii' gen. nov. sp. nov., 'Lichenibacterium minor' gen. nov. sp. nov.</title>
        <authorList>
            <person name="Pankratov T."/>
        </authorList>
    </citation>
    <scope>NUCLEOTIDE SEQUENCE [LARGE SCALE GENOMIC DNA]</scope>
    <source>
        <strain evidence="4 5">RmlP026</strain>
    </source>
</reference>
<gene>
    <name evidence="4" type="ORF">D3273_19475</name>
</gene>
<evidence type="ECO:0000313" key="4">
    <source>
        <dbReference type="EMBL" id="RYC30345.1"/>
    </source>
</evidence>
<feature type="binding site" evidence="1">
    <location>
        <position position="850"/>
    </location>
    <ligand>
        <name>Ca(2+)</name>
        <dbReference type="ChEBI" id="CHEBI:29108"/>
    </ligand>
</feature>
<dbReference type="GO" id="GO:0006508">
    <property type="term" value="P:proteolysis"/>
    <property type="evidence" value="ECO:0007669"/>
    <property type="project" value="UniProtKB-KW"/>
</dbReference>
<feature type="binding site" evidence="1">
    <location>
        <position position="864"/>
    </location>
    <ligand>
        <name>Ca(2+)</name>
        <dbReference type="ChEBI" id="CHEBI:29108"/>
    </ligand>
</feature>
<feature type="domain" description="Peptidase S53" evidence="3">
    <location>
        <begin position="547"/>
        <end position="886"/>
    </location>
</feature>
<dbReference type="PROSITE" id="PS51695">
    <property type="entry name" value="SEDOLISIN"/>
    <property type="match status" value="1"/>
</dbReference>
<dbReference type="Gene3D" id="3.40.50.1820">
    <property type="entry name" value="alpha/beta hydrolase"/>
    <property type="match status" value="1"/>
</dbReference>
<evidence type="ECO:0000259" key="3">
    <source>
        <dbReference type="PROSITE" id="PS51695"/>
    </source>
</evidence>
<reference evidence="4 5" key="1">
    <citation type="submission" date="2018-12" db="EMBL/GenBank/DDBJ databases">
        <authorList>
            <person name="Grouzdev D.S."/>
            <person name="Krutkina M.S."/>
        </authorList>
    </citation>
    <scope>NUCLEOTIDE SEQUENCE [LARGE SCALE GENOMIC DNA]</scope>
    <source>
        <strain evidence="4 5">RmlP026</strain>
    </source>
</reference>
<feature type="active site" description="Charge relay system" evidence="1">
    <location>
        <position position="619"/>
    </location>
</feature>
<keyword evidence="1" id="KW-0645">Protease</keyword>
<dbReference type="GO" id="GO:0004185">
    <property type="term" value="F:serine-type carboxypeptidase activity"/>
    <property type="evidence" value="ECO:0007669"/>
    <property type="project" value="InterPro"/>
</dbReference>
<dbReference type="InterPro" id="IPR000209">
    <property type="entry name" value="Peptidase_S8/S53_dom"/>
</dbReference>
<comment type="cofactor">
    <cofactor evidence="1">
        <name>Ca(2+)</name>
        <dbReference type="ChEBI" id="CHEBI:29108"/>
    </cofactor>
    <text evidence="1">Binds 1 Ca(2+) ion per subunit.</text>
</comment>